<evidence type="ECO:0000256" key="1">
    <source>
        <dbReference type="SAM" id="Phobius"/>
    </source>
</evidence>
<feature type="transmembrane region" description="Helical" evidence="1">
    <location>
        <begin position="9"/>
        <end position="41"/>
    </location>
</feature>
<keyword evidence="1" id="KW-1133">Transmembrane helix</keyword>
<proteinExistence type="predicted"/>
<gene>
    <name evidence="2" type="ORF">FXF47_01055</name>
</gene>
<organism evidence="2 3">
    <name type="scientific">Candidatus Mcinerneyibacterium aminivorans</name>
    <dbReference type="NCBI Taxonomy" id="2703815"/>
    <lineage>
        <taxon>Bacteria</taxon>
        <taxon>Candidatus Macinerneyibacteriota</taxon>
        <taxon>Candidatus Mcinerneyibacteria</taxon>
        <taxon>Candidatus Mcinerneyibacteriales</taxon>
        <taxon>Candidatus Mcinerneyibacteriaceae</taxon>
        <taxon>Candidatus Mcinerneyibacterium</taxon>
    </lineage>
</organism>
<feature type="transmembrane region" description="Helical" evidence="1">
    <location>
        <begin position="47"/>
        <end position="72"/>
    </location>
</feature>
<keyword evidence="1" id="KW-0812">Transmembrane</keyword>
<accession>A0A5D0MJC7</accession>
<dbReference type="Proteomes" id="UP000324143">
    <property type="component" value="Unassembled WGS sequence"/>
</dbReference>
<keyword evidence="3" id="KW-1185">Reference proteome</keyword>
<evidence type="ECO:0000313" key="2">
    <source>
        <dbReference type="EMBL" id="TYB32035.1"/>
    </source>
</evidence>
<keyword evidence="1" id="KW-0472">Membrane</keyword>
<dbReference type="EMBL" id="VSIX01000010">
    <property type="protein sequence ID" value="TYB32035.1"/>
    <property type="molecule type" value="Genomic_DNA"/>
</dbReference>
<dbReference type="PANTHER" id="PTHR39165">
    <property type="entry name" value="IG HYPOTHETICAL 17883"/>
    <property type="match status" value="1"/>
</dbReference>
<name>A0A5D0MJC7_9BACT</name>
<protein>
    <submittedName>
        <fullName evidence="2">DUF456 domain-containing protein</fullName>
    </submittedName>
</protein>
<feature type="transmembrane region" description="Helical" evidence="1">
    <location>
        <begin position="84"/>
        <end position="102"/>
    </location>
</feature>
<dbReference type="InterPro" id="IPR007403">
    <property type="entry name" value="DUF456"/>
</dbReference>
<feature type="transmembrane region" description="Helical" evidence="1">
    <location>
        <begin position="147"/>
        <end position="168"/>
    </location>
</feature>
<dbReference type="Pfam" id="PF04306">
    <property type="entry name" value="DUF456"/>
    <property type="match status" value="1"/>
</dbReference>
<dbReference type="AlphaFoldDB" id="A0A5D0MJC7"/>
<evidence type="ECO:0000313" key="3">
    <source>
        <dbReference type="Proteomes" id="UP000324143"/>
    </source>
</evidence>
<feature type="transmembrane region" description="Helical" evidence="1">
    <location>
        <begin position="108"/>
        <end position="127"/>
    </location>
</feature>
<reference evidence="2" key="1">
    <citation type="submission" date="2019-08" db="EMBL/GenBank/DDBJ databases">
        <title>Genomic characterization of a novel candidate phylum (ARYD3) from a high temperature, high salinity tertiary oil reservoir in north central Oklahoma, USA.</title>
        <authorList>
            <person name="Youssef N.H."/>
            <person name="Yadav A."/>
            <person name="Elshahed M.S."/>
        </authorList>
    </citation>
    <scope>NUCLEOTIDE SEQUENCE [LARGE SCALE GENOMIC DNA]</scope>
    <source>
        <strain evidence="2">ARYD3</strain>
    </source>
</reference>
<comment type="caution">
    <text evidence="2">The sequence shown here is derived from an EMBL/GenBank/DDBJ whole genome shotgun (WGS) entry which is preliminary data.</text>
</comment>
<sequence length="169" mass="18654">MLIILLKVFLLVIILAGVLLLPVGIPGNFIASFIVLFYYLLDSSNTFSFWHFIILLFLSILCEVIDYVSGIWGARKYGSSKKGLFGAIIGTILGAIIGSAIFPFIGSLIGAFAGMFLGTIFLEYFFVKKHMKESLKAGYGAVVGRTVAISFKYIVGFGIFLFVFIRFFL</sequence>
<dbReference type="PANTHER" id="PTHR39165:SF1">
    <property type="entry name" value="DUF456 DOMAIN-CONTAINING PROTEIN"/>
    <property type="match status" value="1"/>
</dbReference>